<gene>
    <name evidence="1" type="ORF">OCBIM_22013490mg</name>
</gene>
<organism evidence="1">
    <name type="scientific">Octopus bimaculoides</name>
    <name type="common">California two-spotted octopus</name>
    <dbReference type="NCBI Taxonomy" id="37653"/>
    <lineage>
        <taxon>Eukaryota</taxon>
        <taxon>Metazoa</taxon>
        <taxon>Spiralia</taxon>
        <taxon>Lophotrochozoa</taxon>
        <taxon>Mollusca</taxon>
        <taxon>Cephalopoda</taxon>
        <taxon>Coleoidea</taxon>
        <taxon>Octopodiformes</taxon>
        <taxon>Octopoda</taxon>
        <taxon>Incirrata</taxon>
        <taxon>Octopodidae</taxon>
        <taxon>Octopus</taxon>
    </lineage>
</organism>
<dbReference type="AlphaFoldDB" id="A0A0L8FNX9"/>
<evidence type="ECO:0000313" key="1">
    <source>
        <dbReference type="EMBL" id="KOF66100.1"/>
    </source>
</evidence>
<reference evidence="1" key="1">
    <citation type="submission" date="2015-07" db="EMBL/GenBank/DDBJ databases">
        <title>MeaNS - Measles Nucleotide Surveillance Program.</title>
        <authorList>
            <person name="Tran T."/>
            <person name="Druce J."/>
        </authorList>
    </citation>
    <scope>NUCLEOTIDE SEQUENCE</scope>
    <source>
        <strain evidence="1">UCB-OBI-ISO-001</strain>
        <tissue evidence="1">Gonad</tissue>
    </source>
</reference>
<sequence length="64" mass="7332">MAAGTFQNEMVGILLVREKKKHLFMFIQHLAEVDKNSFQCVHMCAWVCFSPMVGILSSNLKLFL</sequence>
<name>A0A0L8FNX9_OCTBM</name>
<dbReference type="EMBL" id="KQ428533">
    <property type="protein sequence ID" value="KOF66100.1"/>
    <property type="molecule type" value="Genomic_DNA"/>
</dbReference>
<protein>
    <submittedName>
        <fullName evidence="1">Uncharacterized protein</fullName>
    </submittedName>
</protein>
<proteinExistence type="predicted"/>
<accession>A0A0L8FNX9</accession>